<organism evidence="5 6">
    <name type="scientific">Cylindrodendrum hubeiense</name>
    <dbReference type="NCBI Taxonomy" id="595255"/>
    <lineage>
        <taxon>Eukaryota</taxon>
        <taxon>Fungi</taxon>
        <taxon>Dikarya</taxon>
        <taxon>Ascomycota</taxon>
        <taxon>Pezizomycotina</taxon>
        <taxon>Sordariomycetes</taxon>
        <taxon>Hypocreomycetidae</taxon>
        <taxon>Hypocreales</taxon>
        <taxon>Nectriaceae</taxon>
        <taxon>Cylindrodendrum</taxon>
    </lineage>
</organism>
<dbReference type="GO" id="GO:0016491">
    <property type="term" value="F:oxidoreductase activity"/>
    <property type="evidence" value="ECO:0007669"/>
    <property type="project" value="UniProtKB-KW"/>
</dbReference>
<evidence type="ECO:0000256" key="2">
    <source>
        <dbReference type="ARBA" id="ARBA00022857"/>
    </source>
</evidence>
<proteinExistence type="inferred from homology"/>
<reference evidence="5" key="1">
    <citation type="submission" date="2020-03" db="EMBL/GenBank/DDBJ databases">
        <title>Draft Genome Sequence of Cylindrodendrum hubeiense.</title>
        <authorList>
            <person name="Buettner E."/>
            <person name="Kellner H."/>
        </authorList>
    </citation>
    <scope>NUCLEOTIDE SEQUENCE</scope>
    <source>
        <strain evidence="5">IHI 201604</strain>
    </source>
</reference>
<keyword evidence="3" id="KW-0560">Oxidoreductase</keyword>
<dbReference type="EMBL" id="JAANBB010000086">
    <property type="protein sequence ID" value="KAF7551041.1"/>
    <property type="molecule type" value="Genomic_DNA"/>
</dbReference>
<comment type="similarity">
    <text evidence="1">Belongs to the NmrA-type oxidoreductase family. Isoflavone reductase subfamily.</text>
</comment>
<dbReference type="Proteomes" id="UP000722485">
    <property type="component" value="Unassembled WGS sequence"/>
</dbReference>
<evidence type="ECO:0000256" key="3">
    <source>
        <dbReference type="ARBA" id="ARBA00023002"/>
    </source>
</evidence>
<dbReference type="InterPro" id="IPR016040">
    <property type="entry name" value="NAD(P)-bd_dom"/>
</dbReference>
<gene>
    <name evidence="5" type="ORF">G7Z17_g5312</name>
</gene>
<dbReference type="Gene3D" id="3.90.25.10">
    <property type="entry name" value="UDP-galactose 4-epimerase, domain 1"/>
    <property type="match status" value="1"/>
</dbReference>
<evidence type="ECO:0000256" key="1">
    <source>
        <dbReference type="ARBA" id="ARBA00005725"/>
    </source>
</evidence>
<dbReference type="SUPFAM" id="SSF51735">
    <property type="entry name" value="NAD(P)-binding Rossmann-fold domains"/>
    <property type="match status" value="1"/>
</dbReference>
<dbReference type="Gene3D" id="3.40.50.720">
    <property type="entry name" value="NAD(P)-binding Rossmann-like Domain"/>
    <property type="match status" value="1"/>
</dbReference>
<sequence>MTVVAVAGGSASIGRTIVDEILSQGKFEVIILARKADEESEERLGARVIVTDYSKVDELVQLLETNNVHTVISALGPMSLESEQALIQAADISASTKRFIASVWGIKYRPDQEWFPPAVPKLAAVTALEKTNLEWTTILNGFFLDYWAAAKAAIPGSGSTLAVFTYSGDVAKYTAAALTLGKWEKESYVIGSKISWNDFVKIAEEVRGMKFDVTYDTLDILRSGKITELPGHVPAYPFFPKEALQGMFATFGVLFDEGQFDFPTENSLNSLFPEIKPMSIKEMVEIGWKN</sequence>
<accession>A0A9P5H702</accession>
<name>A0A9P5H702_9HYPO</name>
<keyword evidence="6" id="KW-1185">Reference proteome</keyword>
<dbReference type="AlphaFoldDB" id="A0A9P5H702"/>
<keyword evidence="2" id="KW-0521">NADP</keyword>
<evidence type="ECO:0000313" key="6">
    <source>
        <dbReference type="Proteomes" id="UP000722485"/>
    </source>
</evidence>
<feature type="domain" description="NAD(P)-binding" evidence="4">
    <location>
        <begin position="8"/>
        <end position="178"/>
    </location>
</feature>
<evidence type="ECO:0000259" key="4">
    <source>
        <dbReference type="Pfam" id="PF13460"/>
    </source>
</evidence>
<dbReference type="OrthoDB" id="419598at2759"/>
<dbReference type="Pfam" id="PF13460">
    <property type="entry name" value="NAD_binding_10"/>
    <property type="match status" value="1"/>
</dbReference>
<protein>
    <recommendedName>
        <fullName evidence="4">NAD(P)-binding domain-containing protein</fullName>
    </recommendedName>
</protein>
<comment type="caution">
    <text evidence="5">The sequence shown here is derived from an EMBL/GenBank/DDBJ whole genome shotgun (WGS) entry which is preliminary data.</text>
</comment>
<dbReference type="PANTHER" id="PTHR47706">
    <property type="entry name" value="NMRA-LIKE FAMILY PROTEIN"/>
    <property type="match status" value="1"/>
</dbReference>
<dbReference type="InterPro" id="IPR051609">
    <property type="entry name" value="NmrA/Isoflavone_reductase-like"/>
</dbReference>
<dbReference type="InterPro" id="IPR036291">
    <property type="entry name" value="NAD(P)-bd_dom_sf"/>
</dbReference>
<evidence type="ECO:0000313" key="5">
    <source>
        <dbReference type="EMBL" id="KAF7551041.1"/>
    </source>
</evidence>
<dbReference type="PANTHER" id="PTHR47706:SF4">
    <property type="entry name" value="NMRA-LIKE DOMAIN-CONTAINING PROTEIN"/>
    <property type="match status" value="1"/>
</dbReference>